<sequence length="122" mass="13724">MPSQVNTQPAMQRGRNELVKYTGSMNLCLLSRQAPFSPAIAHCNTGVEAFSFRQLLQLDENSVKLWNSLPKGKMERDGRMKLEIAEVSEQLDKGSVKLWNDLPKKKMGGDGGMKLEIAKFQR</sequence>
<organism evidence="1 2">
    <name type="scientific">Prunus dulcis</name>
    <name type="common">Almond</name>
    <name type="synonym">Amygdalus dulcis</name>
    <dbReference type="NCBI Taxonomy" id="3755"/>
    <lineage>
        <taxon>Eukaryota</taxon>
        <taxon>Viridiplantae</taxon>
        <taxon>Streptophyta</taxon>
        <taxon>Embryophyta</taxon>
        <taxon>Tracheophyta</taxon>
        <taxon>Spermatophyta</taxon>
        <taxon>Magnoliopsida</taxon>
        <taxon>eudicotyledons</taxon>
        <taxon>Gunneridae</taxon>
        <taxon>Pentapetalae</taxon>
        <taxon>rosids</taxon>
        <taxon>fabids</taxon>
        <taxon>Rosales</taxon>
        <taxon>Rosaceae</taxon>
        <taxon>Amygdaloideae</taxon>
        <taxon>Amygdaleae</taxon>
        <taxon>Prunus</taxon>
    </lineage>
</organism>
<reference evidence="1 2" key="1">
    <citation type="journal article" date="2022" name="G3 (Bethesda)">
        <title>Whole-genome sequence and methylome profiling of the almond [Prunus dulcis (Mill.) D.A. Webb] cultivar 'Nonpareil'.</title>
        <authorList>
            <person name="D'Amico-Willman K.M."/>
            <person name="Ouma W.Z."/>
            <person name="Meulia T."/>
            <person name="Sideli G.M."/>
            <person name="Gradziel T.M."/>
            <person name="Fresnedo-Ramirez J."/>
        </authorList>
    </citation>
    <scope>NUCLEOTIDE SEQUENCE [LARGE SCALE GENOMIC DNA]</scope>
    <source>
        <strain evidence="1">Clone GOH B32 T37-40</strain>
    </source>
</reference>
<dbReference type="EMBL" id="JAJFAZ020000002">
    <property type="protein sequence ID" value="KAI5341654.1"/>
    <property type="molecule type" value="Genomic_DNA"/>
</dbReference>
<evidence type="ECO:0000313" key="1">
    <source>
        <dbReference type="EMBL" id="KAI5341654.1"/>
    </source>
</evidence>
<dbReference type="AlphaFoldDB" id="A0AAD4WE00"/>
<proteinExistence type="predicted"/>
<gene>
    <name evidence="1" type="ORF">L3X38_009529</name>
</gene>
<dbReference type="Proteomes" id="UP001054821">
    <property type="component" value="Chromosome 2"/>
</dbReference>
<accession>A0AAD4WE00</accession>
<comment type="caution">
    <text evidence="1">The sequence shown here is derived from an EMBL/GenBank/DDBJ whole genome shotgun (WGS) entry which is preliminary data.</text>
</comment>
<evidence type="ECO:0000313" key="2">
    <source>
        <dbReference type="Proteomes" id="UP001054821"/>
    </source>
</evidence>
<keyword evidence="2" id="KW-1185">Reference proteome</keyword>
<protein>
    <submittedName>
        <fullName evidence="1">Uncharacterized protein</fullName>
    </submittedName>
</protein>
<name>A0AAD4WE00_PRUDU</name>